<evidence type="ECO:0000256" key="3">
    <source>
        <dbReference type="ARBA" id="ARBA00022475"/>
    </source>
</evidence>
<accession>A0ABV9S5F5</accession>
<keyword evidence="4 9" id="KW-0812">Transmembrane</keyword>
<reference evidence="11" key="1">
    <citation type="journal article" date="2019" name="Int. J. Syst. Evol. Microbiol.">
        <title>The Global Catalogue of Microorganisms (GCM) 10K type strain sequencing project: providing services to taxonomists for standard genome sequencing and annotation.</title>
        <authorList>
            <consortium name="The Broad Institute Genomics Platform"/>
            <consortium name="The Broad Institute Genome Sequencing Center for Infectious Disease"/>
            <person name="Wu L."/>
            <person name="Ma J."/>
        </authorList>
    </citation>
    <scope>NUCLEOTIDE SEQUENCE [LARGE SCALE GENOMIC DNA]</scope>
    <source>
        <strain evidence="11">ZS-22-S1</strain>
    </source>
</reference>
<feature type="transmembrane region" description="Helical" evidence="9">
    <location>
        <begin position="221"/>
        <end position="249"/>
    </location>
</feature>
<evidence type="ECO:0000313" key="11">
    <source>
        <dbReference type="Proteomes" id="UP001595859"/>
    </source>
</evidence>
<sequence length="298" mass="31136">MTTFLTNVFAGLALGSTYALVALGFVVIYKSTGVINFAQGGLLALGAYLGYTFADNLAIAFGFAILLACAAAALVGASVERLVLRRMVGQPPFAVIMITIGLLFVIEPLITAIWGFDNLPLTNPWNIRTVEAGGLVFGVRDLWTIGITAAVVVAFFLFFRYTRMGLAMRATAFDPEAALAQGISARRVYATSWAIAAALAALAGITLAAGPGGLSPSISFIALAAFPAMILGGLDSPAGAVLGGVIIGLAEALTRGYQDQLFSWAGANVSLIVPYLLMIVILLIRPYGLLGTKDVRRI</sequence>
<evidence type="ECO:0000313" key="10">
    <source>
        <dbReference type="EMBL" id="MFC4856362.1"/>
    </source>
</evidence>
<dbReference type="CDD" id="cd06582">
    <property type="entry name" value="TM_PBP1_LivH_like"/>
    <property type="match status" value="1"/>
</dbReference>
<feature type="transmembrane region" description="Helical" evidence="9">
    <location>
        <begin position="91"/>
        <end position="116"/>
    </location>
</feature>
<dbReference type="PANTHER" id="PTHR11795">
    <property type="entry name" value="BRANCHED-CHAIN AMINO ACID TRANSPORT SYSTEM PERMEASE PROTEIN LIVH"/>
    <property type="match status" value="1"/>
</dbReference>
<dbReference type="RefSeq" id="WP_378058339.1">
    <property type="nucleotide sequence ID" value="NZ_JBHSIS010000010.1"/>
</dbReference>
<evidence type="ECO:0000256" key="5">
    <source>
        <dbReference type="ARBA" id="ARBA00022970"/>
    </source>
</evidence>
<dbReference type="Pfam" id="PF02653">
    <property type="entry name" value="BPD_transp_2"/>
    <property type="match status" value="1"/>
</dbReference>
<keyword evidence="11" id="KW-1185">Reference proteome</keyword>
<feature type="transmembrane region" description="Helical" evidence="9">
    <location>
        <begin position="6"/>
        <end position="27"/>
    </location>
</feature>
<keyword evidence="3" id="KW-1003">Cell membrane</keyword>
<feature type="transmembrane region" description="Helical" evidence="9">
    <location>
        <begin position="57"/>
        <end position="79"/>
    </location>
</feature>
<comment type="caution">
    <text evidence="10">The sequence shown here is derived from an EMBL/GenBank/DDBJ whole genome shotgun (WGS) entry which is preliminary data.</text>
</comment>
<dbReference type="PANTHER" id="PTHR11795:SF451">
    <property type="entry name" value="ABC TRANSPORTER PERMEASE PROTEIN"/>
    <property type="match status" value="1"/>
</dbReference>
<gene>
    <name evidence="10" type="ORF">ACFPCV_22890</name>
</gene>
<feature type="transmembrane region" description="Helical" evidence="9">
    <location>
        <begin position="261"/>
        <end position="284"/>
    </location>
</feature>
<evidence type="ECO:0000256" key="4">
    <source>
        <dbReference type="ARBA" id="ARBA00022692"/>
    </source>
</evidence>
<keyword evidence="7 9" id="KW-0472">Membrane</keyword>
<keyword evidence="6 9" id="KW-1133">Transmembrane helix</keyword>
<organism evidence="10 11">
    <name type="scientific">Actinophytocola glycyrrhizae</name>
    <dbReference type="NCBI Taxonomy" id="2044873"/>
    <lineage>
        <taxon>Bacteria</taxon>
        <taxon>Bacillati</taxon>
        <taxon>Actinomycetota</taxon>
        <taxon>Actinomycetes</taxon>
        <taxon>Pseudonocardiales</taxon>
        <taxon>Pseudonocardiaceae</taxon>
    </lineage>
</organism>
<dbReference type="InterPro" id="IPR052157">
    <property type="entry name" value="BCAA_transport_permease"/>
</dbReference>
<evidence type="ECO:0000256" key="7">
    <source>
        <dbReference type="ARBA" id="ARBA00023136"/>
    </source>
</evidence>
<evidence type="ECO:0000256" key="9">
    <source>
        <dbReference type="SAM" id="Phobius"/>
    </source>
</evidence>
<feature type="transmembrane region" description="Helical" evidence="9">
    <location>
        <begin position="188"/>
        <end position="209"/>
    </location>
</feature>
<evidence type="ECO:0000256" key="8">
    <source>
        <dbReference type="ARBA" id="ARBA00037998"/>
    </source>
</evidence>
<dbReference type="Proteomes" id="UP001595859">
    <property type="component" value="Unassembled WGS sequence"/>
</dbReference>
<keyword evidence="5" id="KW-0029">Amino-acid transport</keyword>
<dbReference type="InterPro" id="IPR001851">
    <property type="entry name" value="ABC_transp_permease"/>
</dbReference>
<proteinExistence type="inferred from homology"/>
<keyword evidence="2" id="KW-0813">Transport</keyword>
<evidence type="ECO:0000256" key="6">
    <source>
        <dbReference type="ARBA" id="ARBA00022989"/>
    </source>
</evidence>
<name>A0ABV9S5F5_9PSEU</name>
<evidence type="ECO:0000256" key="2">
    <source>
        <dbReference type="ARBA" id="ARBA00022448"/>
    </source>
</evidence>
<comment type="similarity">
    <text evidence="8">Belongs to the binding-protein-dependent transport system permease family. LivHM subfamily.</text>
</comment>
<evidence type="ECO:0000256" key="1">
    <source>
        <dbReference type="ARBA" id="ARBA00004651"/>
    </source>
</evidence>
<protein>
    <submittedName>
        <fullName evidence="10">Branched-chain amino acid ABC transporter permease</fullName>
    </submittedName>
</protein>
<dbReference type="EMBL" id="JBHSIS010000010">
    <property type="protein sequence ID" value="MFC4856362.1"/>
    <property type="molecule type" value="Genomic_DNA"/>
</dbReference>
<feature type="transmembrane region" description="Helical" evidence="9">
    <location>
        <begin position="142"/>
        <end position="159"/>
    </location>
</feature>
<comment type="subcellular location">
    <subcellularLocation>
        <location evidence="1">Cell membrane</location>
        <topology evidence="1">Multi-pass membrane protein</topology>
    </subcellularLocation>
</comment>